<accession>A0A7X1CPW5</accession>
<dbReference type="InterPro" id="IPR041498">
    <property type="entry name" value="Big_6"/>
</dbReference>
<evidence type="ECO:0000313" key="3">
    <source>
        <dbReference type="Proteomes" id="UP000535908"/>
    </source>
</evidence>
<dbReference type="Gene3D" id="2.60.40.10">
    <property type="entry name" value="Immunoglobulins"/>
    <property type="match status" value="3"/>
</dbReference>
<dbReference type="InterPro" id="IPR013783">
    <property type="entry name" value="Ig-like_fold"/>
</dbReference>
<feature type="domain" description="Bacterial Ig" evidence="1">
    <location>
        <begin position="294"/>
        <end position="355"/>
    </location>
</feature>
<proteinExistence type="predicted"/>
<sequence length="543" mass="57124">MKGTKKIVAFAVITGLVVAPYGGLTSQLAKTPFGSIVAHADTHSDDVTNISPILTNTTKVTGKAKPGNTVYILFQYFTEGWTVADANGNFEITIRKQDVGKALDIVSSLNNSLNSGIPRTVELEKPTANPVLDGAGRITGNAYKGSNITVTVGGVEIGSTTAWLDETGYWRLDIADPSKLTVGSVLQVKSQVGARVTTSNYTIGMSNPIPNTVTMNSTRVSGKGVAGATVRVSVAGREIGTGQVDSNGNLGATIPKQAVGTKLLLTQTKNGQTNAPVEVTVKNKLDPVSDISFITSDSTSFTGKGIPGTTVQVKAGTSVIGTAKVSDAGTFTVTIPKQAVNTKLAITQTQGTDTSDAVAADVIFVYSGAPTLEEFYYSSTGSNFIKGTVPVGTWWVALTVNGEYIKDFWLRRDETVRPFSIDVSDVPQLREVGATFTIMGVDRHYRESEITTGVVESALTPAVSPYRAGQAYIRGTVGPEAARISVYTKAGVLIRNGQINNDRTFSIYVSGASDLQLAGNKVMVRATTADGKVSSDTELTVLP</sequence>
<dbReference type="AlphaFoldDB" id="A0A7X1CPW5"/>
<evidence type="ECO:0000313" key="2">
    <source>
        <dbReference type="EMBL" id="MBC1936415.1"/>
    </source>
</evidence>
<organism evidence="2 3">
    <name type="scientific">Listeria grandensis</name>
    <dbReference type="NCBI Taxonomy" id="1494963"/>
    <lineage>
        <taxon>Bacteria</taxon>
        <taxon>Bacillati</taxon>
        <taxon>Bacillota</taxon>
        <taxon>Bacilli</taxon>
        <taxon>Bacillales</taxon>
        <taxon>Listeriaceae</taxon>
        <taxon>Listeria</taxon>
    </lineage>
</organism>
<comment type="caution">
    <text evidence="2">The sequence shown here is derived from an EMBL/GenBank/DDBJ whole genome shotgun (WGS) entry which is preliminary data.</text>
</comment>
<reference evidence="2 3" key="1">
    <citation type="submission" date="2020-03" db="EMBL/GenBank/DDBJ databases">
        <title>Soil Listeria distribution.</title>
        <authorList>
            <person name="Liao J."/>
            <person name="Wiedmann M."/>
        </authorList>
    </citation>
    <scope>NUCLEOTIDE SEQUENCE [LARGE SCALE GENOMIC DNA]</scope>
    <source>
        <strain evidence="2 3">FSL L7-0741</strain>
    </source>
</reference>
<gene>
    <name evidence="2" type="ORF">HCA69_08565</name>
</gene>
<dbReference type="EMBL" id="JAARWN010000006">
    <property type="protein sequence ID" value="MBC1936415.1"/>
    <property type="molecule type" value="Genomic_DNA"/>
</dbReference>
<evidence type="ECO:0000259" key="1">
    <source>
        <dbReference type="Pfam" id="PF17936"/>
    </source>
</evidence>
<dbReference type="Proteomes" id="UP000535908">
    <property type="component" value="Unassembled WGS sequence"/>
</dbReference>
<name>A0A7X1CPW5_9LIST</name>
<feature type="domain" description="Bacterial Ig" evidence="1">
    <location>
        <begin position="208"/>
        <end position="282"/>
    </location>
</feature>
<dbReference type="RefSeq" id="WP_185526044.1">
    <property type="nucleotide sequence ID" value="NZ_JAARWN010000006.1"/>
</dbReference>
<dbReference type="Pfam" id="PF17936">
    <property type="entry name" value="Big_6"/>
    <property type="match status" value="2"/>
</dbReference>
<protein>
    <recommendedName>
        <fullName evidence="1">Bacterial Ig domain-containing protein</fullName>
    </recommendedName>
</protein>